<keyword evidence="4" id="KW-0235">DNA replication</keyword>
<proteinExistence type="inferred from homology"/>
<keyword evidence="5" id="KW-0239">DNA-directed DNA polymerase</keyword>
<dbReference type="InterPro" id="IPR028207">
    <property type="entry name" value="DNA_pol_B_palm_palm"/>
</dbReference>
<dbReference type="InterPro" id="IPR029398">
    <property type="entry name" value="PolB_thumb"/>
</dbReference>
<dbReference type="GO" id="GO:0046872">
    <property type="term" value="F:metal ion binding"/>
    <property type="evidence" value="ECO:0007669"/>
    <property type="project" value="UniProtKB-UniRule"/>
</dbReference>
<evidence type="ECO:0000259" key="7">
    <source>
        <dbReference type="Pfam" id="PF14792"/>
    </source>
</evidence>
<comment type="subcellular location">
    <subcellularLocation>
        <location evidence="5">Nucleus</location>
    </subcellularLocation>
</comment>
<dbReference type="GO" id="GO:0006303">
    <property type="term" value="P:double-strand break repair via nonhomologous end joining"/>
    <property type="evidence" value="ECO:0007669"/>
    <property type="project" value="TreeGrafter"/>
</dbReference>
<dbReference type="InterPro" id="IPR002008">
    <property type="entry name" value="DNA_pol_X_beta-like"/>
</dbReference>
<dbReference type="GO" id="GO:0003887">
    <property type="term" value="F:DNA-directed DNA polymerase activity"/>
    <property type="evidence" value="ECO:0007669"/>
    <property type="project" value="UniProtKB-UniRule"/>
</dbReference>
<reference evidence="8 9" key="1">
    <citation type="journal article" date="2013" name="Curr. Biol.">
        <title>The Genome of the Foraminiferan Reticulomyxa filosa.</title>
        <authorList>
            <person name="Glockner G."/>
            <person name="Hulsmann N."/>
            <person name="Schleicher M."/>
            <person name="Noegel A.A."/>
            <person name="Eichinger L."/>
            <person name="Gallinger C."/>
            <person name="Pawlowski J."/>
            <person name="Sierra R."/>
            <person name="Euteneuer U."/>
            <person name="Pillet L."/>
            <person name="Moustafa A."/>
            <person name="Platzer M."/>
            <person name="Groth M."/>
            <person name="Szafranski K."/>
            <person name="Schliwa M."/>
        </authorList>
    </citation>
    <scope>NUCLEOTIDE SEQUENCE [LARGE SCALE GENOMIC DNA]</scope>
</reference>
<dbReference type="FunFam" id="3.30.210.10:FF:000002">
    <property type="entry name" value="DNA polymerase"/>
    <property type="match status" value="1"/>
</dbReference>
<organism evidence="8 9">
    <name type="scientific">Reticulomyxa filosa</name>
    <dbReference type="NCBI Taxonomy" id="46433"/>
    <lineage>
        <taxon>Eukaryota</taxon>
        <taxon>Sar</taxon>
        <taxon>Rhizaria</taxon>
        <taxon>Retaria</taxon>
        <taxon>Foraminifera</taxon>
        <taxon>Monothalamids</taxon>
        <taxon>Reticulomyxidae</taxon>
        <taxon>Reticulomyxa</taxon>
    </lineage>
</organism>
<dbReference type="Gene3D" id="3.30.210.10">
    <property type="entry name" value="DNA polymerase, thumb domain"/>
    <property type="match status" value="1"/>
</dbReference>
<dbReference type="OrthoDB" id="205514at2759"/>
<dbReference type="PRINTS" id="PR00870">
    <property type="entry name" value="DNAPOLXBETA"/>
</dbReference>
<gene>
    <name evidence="8" type="ORF">RFI_17773</name>
</gene>
<dbReference type="InterPro" id="IPR043519">
    <property type="entry name" value="NT_sf"/>
</dbReference>
<evidence type="ECO:0000256" key="3">
    <source>
        <dbReference type="ARBA" id="ARBA00022695"/>
    </source>
</evidence>
<comment type="catalytic activity">
    <reaction evidence="5">
        <text>DNA(n) + a 2'-deoxyribonucleoside 5'-triphosphate = DNA(n+1) + diphosphate</text>
        <dbReference type="Rhea" id="RHEA:22508"/>
        <dbReference type="Rhea" id="RHEA-COMP:17339"/>
        <dbReference type="Rhea" id="RHEA-COMP:17340"/>
        <dbReference type="ChEBI" id="CHEBI:33019"/>
        <dbReference type="ChEBI" id="CHEBI:61560"/>
        <dbReference type="ChEBI" id="CHEBI:173112"/>
        <dbReference type="EC" id="2.7.7.7"/>
    </reaction>
</comment>
<keyword evidence="5" id="KW-0234">DNA repair</keyword>
<dbReference type="InterPro" id="IPR022312">
    <property type="entry name" value="DNA_pol_X"/>
</dbReference>
<dbReference type="GO" id="GO:0005634">
    <property type="term" value="C:nucleus"/>
    <property type="evidence" value="ECO:0007669"/>
    <property type="project" value="UniProtKB-SubCell"/>
</dbReference>
<accession>X6N2C3</accession>
<dbReference type="Gene3D" id="3.30.460.10">
    <property type="entry name" value="Beta Polymerase, domain 2"/>
    <property type="match status" value="1"/>
</dbReference>
<evidence type="ECO:0000256" key="5">
    <source>
        <dbReference type="RuleBase" id="RU366014"/>
    </source>
</evidence>
<dbReference type="InterPro" id="IPR037160">
    <property type="entry name" value="DNA_Pol_thumb_sf"/>
</dbReference>
<dbReference type="Pfam" id="PF14791">
    <property type="entry name" value="DNA_pol_B_thumb"/>
    <property type="match status" value="1"/>
</dbReference>
<dbReference type="AlphaFoldDB" id="X6N2C3"/>
<dbReference type="GO" id="GO:0003677">
    <property type="term" value="F:DNA binding"/>
    <property type="evidence" value="ECO:0007669"/>
    <property type="project" value="UniProtKB-UniRule"/>
</dbReference>
<evidence type="ECO:0000313" key="9">
    <source>
        <dbReference type="Proteomes" id="UP000023152"/>
    </source>
</evidence>
<evidence type="ECO:0000256" key="4">
    <source>
        <dbReference type="ARBA" id="ARBA00022705"/>
    </source>
</evidence>
<keyword evidence="1" id="KW-0237">DNA synthesis</keyword>
<evidence type="ECO:0000259" key="6">
    <source>
        <dbReference type="Pfam" id="PF14791"/>
    </source>
</evidence>
<keyword evidence="9" id="KW-1185">Reference proteome</keyword>
<comment type="function">
    <text evidence="5">DNA polymerase that functions in several pathways of DNA repair. Involved in base excision repair (BER) responsible for repair of lesions that give rise to abasic (AP) sites in DNA. Also contributes to DNA double-strand break repair by non-homologous end joining and homologous recombination. Has both template-dependent and template-independent (terminal transferase) DNA polymerase activities. Has also a 5'-deoxyribose-5-phosphate lyase (dRP lyase) activity.</text>
</comment>
<keyword evidence="3 5" id="KW-0548">Nucleotidyltransferase</keyword>
<sequence length="209" mass="23743">GERNQSFKVLQKKKKKKKKTICLGAMDEGQCAKVLTNAVAVLHKKQLLVDDLAHGPMKYMGICRYVNDDNDTHVIDKEIPMANANDDLEIPATFKIDVPSFDDTDTFADHADHVSEKEKIFFHRIDLKCVPYADYHAALLYFTGSGEFNRQMRVKAAEKEFILNESGLYRSLDKKDKSKKGELVVIPTCEKDIFDALGMDFVPPEKRSL</sequence>
<dbReference type="PRINTS" id="PR00869">
    <property type="entry name" value="DNAPOLX"/>
</dbReference>
<keyword evidence="5" id="KW-0227">DNA damage</keyword>
<dbReference type="Pfam" id="PF14792">
    <property type="entry name" value="DNA_pol_B_palm"/>
    <property type="match status" value="1"/>
</dbReference>
<evidence type="ECO:0000313" key="8">
    <source>
        <dbReference type="EMBL" id="ETO19457.1"/>
    </source>
</evidence>
<evidence type="ECO:0000256" key="2">
    <source>
        <dbReference type="ARBA" id="ARBA00022679"/>
    </source>
</evidence>
<comment type="caution">
    <text evidence="8">The sequence shown here is derived from an EMBL/GenBank/DDBJ whole genome shotgun (WGS) entry which is preliminary data.</text>
</comment>
<feature type="domain" description="DNA polymerase beta palm" evidence="7">
    <location>
        <begin position="29"/>
        <end position="131"/>
    </location>
</feature>
<dbReference type="EMBL" id="ASPP01013652">
    <property type="protein sequence ID" value="ETO19457.1"/>
    <property type="molecule type" value="Genomic_DNA"/>
</dbReference>
<dbReference type="Proteomes" id="UP000023152">
    <property type="component" value="Unassembled WGS sequence"/>
</dbReference>
<comment type="similarity">
    <text evidence="5">Belongs to the DNA polymerase type-X family.</text>
</comment>
<dbReference type="EC" id="2.7.7.7" evidence="5"/>
<protein>
    <recommendedName>
        <fullName evidence="5">DNA polymerase</fullName>
        <ecNumber evidence="5">2.7.7.7</ecNumber>
    </recommendedName>
</protein>
<feature type="non-terminal residue" evidence="8">
    <location>
        <position position="1"/>
    </location>
</feature>
<feature type="domain" description="DNA polymerase beta thumb" evidence="6">
    <location>
        <begin position="138"/>
        <end position="207"/>
    </location>
</feature>
<keyword evidence="5" id="KW-0539">Nucleus</keyword>
<dbReference type="SUPFAM" id="SSF81301">
    <property type="entry name" value="Nucleotidyltransferase"/>
    <property type="match status" value="1"/>
</dbReference>
<keyword evidence="2 5" id="KW-0808">Transferase</keyword>
<dbReference type="PANTHER" id="PTHR11276:SF28">
    <property type="entry name" value="DNA POLYMERASE LAMBDA"/>
    <property type="match status" value="1"/>
</dbReference>
<dbReference type="PANTHER" id="PTHR11276">
    <property type="entry name" value="DNA POLYMERASE TYPE-X FAMILY MEMBER"/>
    <property type="match status" value="1"/>
</dbReference>
<name>X6N2C3_RETFI</name>
<evidence type="ECO:0000256" key="1">
    <source>
        <dbReference type="ARBA" id="ARBA00022634"/>
    </source>
</evidence>